<dbReference type="InterPro" id="IPR001680">
    <property type="entry name" value="WD40_rpt"/>
</dbReference>
<evidence type="ECO:0000259" key="15">
    <source>
        <dbReference type="Pfam" id="PF25768"/>
    </source>
</evidence>
<comment type="caution">
    <text evidence="16">The sequence shown here is derived from an EMBL/GenBank/DDBJ whole genome shotgun (WGS) entry which is preliminary data.</text>
</comment>
<accession>A0A814RE13</accession>
<keyword evidence="2" id="KW-0963">Cytoplasm</keyword>
<dbReference type="GO" id="GO:0061512">
    <property type="term" value="P:protein localization to cilium"/>
    <property type="evidence" value="ECO:0007669"/>
    <property type="project" value="TreeGrafter"/>
</dbReference>
<feature type="transmembrane region" description="Helical" evidence="10">
    <location>
        <begin position="1431"/>
        <end position="1457"/>
    </location>
</feature>
<keyword evidence="4" id="KW-0677">Repeat</keyword>
<dbReference type="InterPro" id="IPR011990">
    <property type="entry name" value="TPR-like_helical_dom_sf"/>
</dbReference>
<evidence type="ECO:0000256" key="5">
    <source>
        <dbReference type="ARBA" id="ARBA00022794"/>
    </source>
</evidence>
<reference evidence="16" key="1">
    <citation type="submission" date="2021-02" db="EMBL/GenBank/DDBJ databases">
        <authorList>
            <person name="Nowell W R."/>
        </authorList>
    </citation>
    <scope>NUCLEOTIDE SEQUENCE</scope>
</reference>
<name>A0A814RE13_9BILA</name>
<evidence type="ECO:0000256" key="8">
    <source>
        <dbReference type="ARBA" id="ARBA00023273"/>
    </source>
</evidence>
<dbReference type="SMART" id="SM00320">
    <property type="entry name" value="WD40"/>
    <property type="match status" value="5"/>
</dbReference>
<evidence type="ECO:0008006" key="18">
    <source>
        <dbReference type="Google" id="ProtNLM"/>
    </source>
</evidence>
<feature type="domain" description="IFT80/172/WDR35 TPR" evidence="12">
    <location>
        <begin position="688"/>
        <end position="776"/>
    </location>
</feature>
<dbReference type="Pfam" id="PF25768">
    <property type="entry name" value="TPR_IFT121"/>
    <property type="match status" value="1"/>
</dbReference>
<keyword evidence="5" id="KW-0970">Cilium biogenesis/degradation</keyword>
<dbReference type="PROSITE" id="PS50082">
    <property type="entry name" value="WD_REPEATS_2"/>
    <property type="match status" value="1"/>
</dbReference>
<evidence type="ECO:0000256" key="4">
    <source>
        <dbReference type="ARBA" id="ARBA00022737"/>
    </source>
</evidence>
<dbReference type="Pfam" id="PF25170">
    <property type="entry name" value="TPR_WDR35"/>
    <property type="match status" value="1"/>
</dbReference>
<dbReference type="InterPro" id="IPR056157">
    <property type="entry name" value="TPR_IFT80_172_dom"/>
</dbReference>
<dbReference type="SUPFAM" id="SSF50978">
    <property type="entry name" value="WD40 repeat-like"/>
    <property type="match status" value="2"/>
</dbReference>
<proteinExistence type="predicted"/>
<keyword evidence="6" id="KW-0969">Cilium</keyword>
<dbReference type="InterPro" id="IPR057979">
    <property type="entry name" value="TPR_IFT121"/>
</dbReference>
<gene>
    <name evidence="16" type="ORF">IZO911_LOCUS24737</name>
</gene>
<dbReference type="GO" id="GO:0097730">
    <property type="term" value="C:non-motile cilium"/>
    <property type="evidence" value="ECO:0007669"/>
    <property type="project" value="TreeGrafter"/>
</dbReference>
<feature type="domain" description="IFT121 second beta-propeller" evidence="13">
    <location>
        <begin position="337"/>
        <end position="640"/>
    </location>
</feature>
<evidence type="ECO:0000256" key="2">
    <source>
        <dbReference type="ARBA" id="ARBA00022490"/>
    </source>
</evidence>
<dbReference type="InterPro" id="IPR036322">
    <property type="entry name" value="WD40_repeat_dom_sf"/>
</dbReference>
<dbReference type="GO" id="GO:0035721">
    <property type="term" value="P:intraciliary retrograde transport"/>
    <property type="evidence" value="ECO:0007669"/>
    <property type="project" value="TreeGrafter"/>
</dbReference>
<feature type="domain" description="IFT80/172/WDR35 TPR" evidence="12">
    <location>
        <begin position="866"/>
        <end position="954"/>
    </location>
</feature>
<organism evidence="16 17">
    <name type="scientific">Adineta steineri</name>
    <dbReference type="NCBI Taxonomy" id="433720"/>
    <lineage>
        <taxon>Eukaryota</taxon>
        <taxon>Metazoa</taxon>
        <taxon>Spiralia</taxon>
        <taxon>Gnathifera</taxon>
        <taxon>Rotifera</taxon>
        <taxon>Eurotatoria</taxon>
        <taxon>Bdelloidea</taxon>
        <taxon>Adinetida</taxon>
        <taxon>Adinetidae</taxon>
        <taxon>Adineta</taxon>
    </lineage>
</organism>
<evidence type="ECO:0000259" key="13">
    <source>
        <dbReference type="Pfam" id="PF23390"/>
    </source>
</evidence>
<evidence type="ECO:0000256" key="7">
    <source>
        <dbReference type="ARBA" id="ARBA00023212"/>
    </source>
</evidence>
<dbReference type="InterPro" id="IPR057361">
    <property type="entry name" value="TPR_WDR35"/>
</dbReference>
<dbReference type="GO" id="GO:1905515">
    <property type="term" value="P:non-motile cilium assembly"/>
    <property type="evidence" value="ECO:0007669"/>
    <property type="project" value="TreeGrafter"/>
</dbReference>
<dbReference type="Pfam" id="PF23390">
    <property type="entry name" value="Beta-prop_WDR35_2nd"/>
    <property type="match status" value="1"/>
</dbReference>
<dbReference type="GO" id="GO:0030991">
    <property type="term" value="C:intraciliary transport particle A"/>
    <property type="evidence" value="ECO:0007669"/>
    <property type="project" value="TreeGrafter"/>
</dbReference>
<dbReference type="Pfam" id="PF23145">
    <property type="entry name" value="Zf_2nd_IFT121"/>
    <property type="match status" value="1"/>
</dbReference>
<protein>
    <recommendedName>
        <fullName evidence="18">Anaphase-promoting complex subunit 4 WD40 domain-containing protein</fullName>
    </recommendedName>
</protein>
<dbReference type="PANTHER" id="PTHR12764">
    <property type="entry name" value="WD REPEAT DOMAIN-RELATED"/>
    <property type="match status" value="1"/>
</dbReference>
<keyword evidence="10" id="KW-0472">Membrane</keyword>
<evidence type="ECO:0000259" key="14">
    <source>
        <dbReference type="Pfam" id="PF24797"/>
    </source>
</evidence>
<dbReference type="InterPro" id="IPR056158">
    <property type="entry name" value="Beta-prop_IFT121_2nd"/>
</dbReference>
<dbReference type="Pfam" id="PF24797">
    <property type="entry name" value="Beta-prop_WDR35_TULP_N"/>
    <property type="match status" value="1"/>
</dbReference>
<dbReference type="EMBL" id="CAJNOE010000301">
    <property type="protein sequence ID" value="CAF1131924.1"/>
    <property type="molecule type" value="Genomic_DNA"/>
</dbReference>
<dbReference type="SUPFAM" id="SSF48452">
    <property type="entry name" value="TPR-like"/>
    <property type="match status" value="1"/>
</dbReference>
<dbReference type="Proteomes" id="UP000663860">
    <property type="component" value="Unassembled WGS sequence"/>
</dbReference>
<feature type="transmembrane region" description="Helical" evidence="10">
    <location>
        <begin position="1382"/>
        <end position="1403"/>
    </location>
</feature>
<feature type="domain" description="IFT121-like zinc finger" evidence="11">
    <location>
        <begin position="1493"/>
        <end position="1535"/>
    </location>
</feature>
<evidence type="ECO:0000259" key="11">
    <source>
        <dbReference type="Pfam" id="PF23145"/>
    </source>
</evidence>
<dbReference type="PROSITE" id="PS50294">
    <property type="entry name" value="WD_REPEATS_REGION"/>
    <property type="match status" value="1"/>
</dbReference>
<feature type="repeat" description="WD" evidence="9">
    <location>
        <begin position="68"/>
        <end position="99"/>
    </location>
</feature>
<dbReference type="PANTHER" id="PTHR12764:SF5">
    <property type="entry name" value="LD29485P"/>
    <property type="match status" value="1"/>
</dbReference>
<dbReference type="InterPro" id="IPR015943">
    <property type="entry name" value="WD40/YVTN_repeat-like_dom_sf"/>
</dbReference>
<evidence type="ECO:0000313" key="16">
    <source>
        <dbReference type="EMBL" id="CAF1131924.1"/>
    </source>
</evidence>
<dbReference type="InterPro" id="IPR039857">
    <property type="entry name" value="Ift122/121"/>
</dbReference>
<evidence type="ECO:0000256" key="3">
    <source>
        <dbReference type="ARBA" id="ARBA00022574"/>
    </source>
</evidence>
<sequence>MFVHLAKRIAMPGETSVTKCGWNAVDGYVSAGCADGLVKVLKLEIPETGDARSRGVAGQAQLTKNQTLEGHSNAISSIAWNERFGKLTTADSNGTVIVWVDSAQNEFVQDMLNNRTKNRISDMKWNSTGQMICIGHEDGNVIIGSVEGSRIAGKSLKNNKLAKVEWSPDSRLLLFGFVRGEIHIYDVKLNYLAPIQIFCIREGVPSAEIAGIEWYDGSNGLMSANCKSLVICYENGAMQLMSREDDPSPIILDVDMHVVSVKWNDNGSMLAVAGYQTTGDKTHNFINFYSPWGEHLRSLKVTGKTISDCAWEAHSLRIVIAIDNFIYFANCRLDYKWCYIQDTVIYSFYTCTRPEHIVVFWNTKTNEVHYRYVRNLLGIGGYGSYCCIGALVERIAPPMNNAIADTHVILLCNSIGITIESKYVPFQPVHICVTESYAIISAKSLIYIWGISGFIGSQMVKKQPFEKFIQIDDPATVRQGDELQSSLMANVDSIETEDPITSISATDKWFFVARSSGLVLRYSLPACNLMEKIECQFHISKIALNPIATLMSIIDINGNCMLIDLESKEPRDEITNFKKSDVWNVIWAKDLPDSFAIMEKTKISFVRGTETEEAVPCSGYVCDYNNLQVKVVMLDEIMKMHLRGVQAPSSDYITIYDNKLLRDMKTASEKLPLEQVSSLIEKDPHPQLWRALAEEALNHLDIKVAEHAFVKVHDYYGLQFLRRLQQFQGEQLKRAEIAAFLKRDEEVEKIYIHMDRKDLAYQLRRKLGDWFRVVQILQSGTVASDAMQNEAWNELGDFYYDRQQWATAVKYYEQSGNNSQAFHCYALVEDYVALEKLSRSDMKTASEKLPLEQVSSLIEKDPHPQLWRALAEEALNHLDIKVAEHAFVKVHDYYGLQFLRRLQQFQGEQLKRAEIAAFLKRDEEVEKIYIHMDRKDLAYQLRRKLGDWFRVVQILQSGTVASDAMQNEAWNELGDFYYDRQQWATAVKYYEQSGNNSQAFHCYALVEDYAALEKLSRSLQENDPLLKPIGDTFATVGLSEQAVDAYKRCNRVQEAVQMCIEFSQWDMGIELARQYNLNDVKSLLTRQAKTLLSQNKPFDAIELYKKSANYLEAAKILYGIAENHSKENRPLLIKKKMYILCGLLIEKYRTAMKTTSRKEKKSTATISASDALQGLLTEETTGSGGVSDTQLIDNVWRPAEAYHFYILAQQQFKANNADGALRSALTLSEYEDIIPVQTIYNLIALCATSCGAFSTASKAFLKLEDDSSINEEDRKEYQKLAFQIFLSASHICICICHFTMTYTNQQPLHVHNLNKNSLVPWTKSHQNYTYDWNNEQEEYRIPIIQLTPRSDRSDNVEKEKSASIKNHIKIQEPPINDYFKQSLFACLTCFWMIAGIVCLIQSIKIRKILKKNNQQYNDEAKRRSNCLYTNLILTYVFGGMIIGVLIMTILVTFVVGIKGYFNKRPVLSGQCPQCSHRINDWCLNCPQCDWRFPPCIVTGRPIIEYAFWICPACKHRALQNEMARLDICPFCHSSVNG</sequence>
<evidence type="ECO:0000256" key="1">
    <source>
        <dbReference type="ARBA" id="ARBA00004120"/>
    </source>
</evidence>
<dbReference type="Pfam" id="PF23387">
    <property type="entry name" value="TPR_IFT80_172"/>
    <property type="match status" value="2"/>
</dbReference>
<evidence type="ECO:0000256" key="6">
    <source>
        <dbReference type="ARBA" id="ARBA00023069"/>
    </source>
</evidence>
<evidence type="ECO:0000256" key="9">
    <source>
        <dbReference type="PROSITE-ProRule" id="PRU00221"/>
    </source>
</evidence>
<keyword evidence="3 9" id="KW-0853">WD repeat</keyword>
<evidence type="ECO:0000256" key="10">
    <source>
        <dbReference type="SAM" id="Phobius"/>
    </source>
</evidence>
<keyword evidence="10" id="KW-1133">Transmembrane helix</keyword>
<keyword evidence="8" id="KW-0966">Cell projection</keyword>
<dbReference type="InterPro" id="IPR056159">
    <property type="entry name" value="Beta-prop_IFT121_TULP_N"/>
</dbReference>
<evidence type="ECO:0000313" key="17">
    <source>
        <dbReference type="Proteomes" id="UP000663860"/>
    </source>
</evidence>
<comment type="subcellular location">
    <subcellularLocation>
        <location evidence="1">Cytoplasm</location>
        <location evidence="1">Cytoskeleton</location>
        <location evidence="1">Cilium basal body</location>
    </subcellularLocation>
</comment>
<dbReference type="InterPro" id="IPR056170">
    <property type="entry name" value="Znf_IFT121-like"/>
</dbReference>
<feature type="domain" description="IFT121/TULP4 N-terminal" evidence="14">
    <location>
        <begin position="1"/>
        <end position="332"/>
    </location>
</feature>
<dbReference type="Gene3D" id="1.25.40.470">
    <property type="match status" value="3"/>
</dbReference>
<dbReference type="Gene3D" id="2.130.10.10">
    <property type="entry name" value="YVTN repeat-like/Quinoprotein amine dehydrogenase"/>
    <property type="match status" value="2"/>
</dbReference>
<keyword evidence="7" id="KW-0206">Cytoskeleton</keyword>
<keyword evidence="10" id="KW-0812">Transmembrane</keyword>
<feature type="domain" description="IFT121-like TPR repeats" evidence="15">
    <location>
        <begin position="1193"/>
        <end position="1287"/>
    </location>
</feature>
<evidence type="ECO:0000259" key="12">
    <source>
        <dbReference type="Pfam" id="PF23387"/>
    </source>
</evidence>